<dbReference type="InterPro" id="IPR018522">
    <property type="entry name" value="TopoIIA_CS"/>
</dbReference>
<dbReference type="InterPro" id="IPR013759">
    <property type="entry name" value="Topo_IIA_B_C"/>
</dbReference>
<evidence type="ECO:0000313" key="13">
    <source>
        <dbReference type="Proteomes" id="UP000595278"/>
    </source>
</evidence>
<comment type="catalytic activity">
    <reaction evidence="1 10">
        <text>ATP-dependent breakage, passage and rejoining of double-stranded DNA.</text>
        <dbReference type="EC" id="5.6.2.2"/>
    </reaction>
</comment>
<evidence type="ECO:0000256" key="6">
    <source>
        <dbReference type="ARBA" id="ARBA00022842"/>
    </source>
</evidence>
<keyword evidence="7 10" id="KW-0799">Topoisomerase</keyword>
<feature type="binding site" evidence="10">
    <location>
        <position position="6"/>
    </location>
    <ligand>
        <name>ATP</name>
        <dbReference type="ChEBI" id="CHEBI:30616"/>
    </ligand>
</feature>
<dbReference type="InterPro" id="IPR014721">
    <property type="entry name" value="Ribsml_uS5_D2-typ_fold_subgr"/>
</dbReference>
<dbReference type="InterPro" id="IPR036890">
    <property type="entry name" value="HATPase_C_sf"/>
</dbReference>
<keyword evidence="13" id="KW-1185">Reference proteome</keyword>
<dbReference type="InterPro" id="IPR020568">
    <property type="entry name" value="Ribosomal_Su5_D2-typ_SF"/>
</dbReference>
<feature type="domain" description="Toprim" evidence="11">
    <location>
        <begin position="413"/>
        <end position="526"/>
    </location>
</feature>
<keyword evidence="3" id="KW-0479">Metal-binding</keyword>
<reference evidence="12 13" key="1">
    <citation type="submission" date="2021-01" db="EMBL/GenBank/DDBJ databases">
        <title>Entomomonas sp. F2A isolated from a house cricket (Acheta domesticus).</title>
        <authorList>
            <person name="Spergser J."/>
            <person name="Busse H.-J."/>
        </authorList>
    </citation>
    <scope>NUCLEOTIDE SEQUENCE [LARGE SCALE GENOMIC DNA]</scope>
    <source>
        <strain evidence="12 13">F2A</strain>
    </source>
</reference>
<dbReference type="Pfam" id="PF00204">
    <property type="entry name" value="DNA_gyraseB"/>
    <property type="match status" value="1"/>
</dbReference>
<dbReference type="SUPFAM" id="SSF54211">
    <property type="entry name" value="Ribosomal protein S5 domain 2-like"/>
    <property type="match status" value="1"/>
</dbReference>
<dbReference type="AlphaFoldDB" id="A0A974RYA0"/>
<protein>
    <recommendedName>
        <fullName evidence="10">DNA topoisomerase 4 subunit B</fullName>
        <ecNumber evidence="10">5.6.2.2</ecNumber>
    </recommendedName>
    <alternativeName>
        <fullName evidence="10">Topoisomerase IV subunit B</fullName>
    </alternativeName>
</protein>
<dbReference type="PANTHER" id="PTHR45866:SF4">
    <property type="entry name" value="DNA TOPOISOMERASE 4 SUBUNIT B"/>
    <property type="match status" value="1"/>
</dbReference>
<evidence type="ECO:0000256" key="4">
    <source>
        <dbReference type="ARBA" id="ARBA00022741"/>
    </source>
</evidence>
<dbReference type="GO" id="GO:0005524">
    <property type="term" value="F:ATP binding"/>
    <property type="evidence" value="ECO:0007669"/>
    <property type="project" value="UniProtKB-UniRule"/>
</dbReference>
<dbReference type="GO" id="GO:0005694">
    <property type="term" value="C:chromosome"/>
    <property type="evidence" value="ECO:0007669"/>
    <property type="project" value="InterPro"/>
</dbReference>
<dbReference type="FunFam" id="3.30.230.10:FF:000012">
    <property type="entry name" value="DNA topoisomerase 4 subunit B"/>
    <property type="match status" value="1"/>
</dbReference>
<feature type="binding site" evidence="10">
    <location>
        <position position="43"/>
    </location>
    <ligand>
        <name>ATP</name>
        <dbReference type="ChEBI" id="CHEBI:30616"/>
    </ligand>
</feature>
<keyword evidence="5 10" id="KW-0067">ATP-binding</keyword>
<dbReference type="PRINTS" id="PR01098">
    <property type="entry name" value="TOPISMRASE4B"/>
</dbReference>
<feature type="site" description="Interaction with DNA" evidence="10">
    <location>
        <position position="447"/>
    </location>
</feature>
<dbReference type="EC" id="5.6.2.2" evidence="10"/>
<feature type="site" description="Interaction with DNA" evidence="10">
    <location>
        <position position="616"/>
    </location>
</feature>
<evidence type="ECO:0000259" key="11">
    <source>
        <dbReference type="PROSITE" id="PS50880"/>
    </source>
</evidence>
<keyword evidence="6" id="KW-0460">Magnesium</keyword>
<dbReference type="Proteomes" id="UP000595278">
    <property type="component" value="Chromosome"/>
</dbReference>
<dbReference type="GO" id="GO:0006265">
    <property type="term" value="P:DNA topological change"/>
    <property type="evidence" value="ECO:0007669"/>
    <property type="project" value="UniProtKB-UniRule"/>
</dbReference>
<dbReference type="NCBIfam" id="TIGR01055">
    <property type="entry name" value="parE_Gneg"/>
    <property type="match status" value="1"/>
</dbReference>
<dbReference type="Pfam" id="PF00986">
    <property type="entry name" value="DNA_gyraseB_C"/>
    <property type="match status" value="1"/>
</dbReference>
<dbReference type="GO" id="GO:0003918">
    <property type="term" value="F:DNA topoisomerase type II (double strand cut, ATP-hydrolyzing) activity"/>
    <property type="evidence" value="ECO:0007669"/>
    <property type="project" value="UniProtKB-UniRule"/>
</dbReference>
<dbReference type="FunFam" id="3.40.50.670:FF:000003">
    <property type="entry name" value="DNA topoisomerase 4 subunit B"/>
    <property type="match status" value="1"/>
</dbReference>
<gene>
    <name evidence="10 12" type="primary">parE</name>
    <name evidence="12" type="ORF">JHT90_07490</name>
</gene>
<dbReference type="InterPro" id="IPR003594">
    <property type="entry name" value="HATPase_dom"/>
</dbReference>
<dbReference type="EMBL" id="CP067393">
    <property type="protein sequence ID" value="QQP87078.1"/>
    <property type="molecule type" value="Genomic_DNA"/>
</dbReference>
<dbReference type="SUPFAM" id="SSF55874">
    <property type="entry name" value="ATPase domain of HSP90 chaperone/DNA topoisomerase II/histidine kinase"/>
    <property type="match status" value="1"/>
</dbReference>
<dbReference type="GO" id="GO:0003677">
    <property type="term" value="F:DNA binding"/>
    <property type="evidence" value="ECO:0007669"/>
    <property type="project" value="UniProtKB-UniRule"/>
</dbReference>
<dbReference type="GO" id="GO:0046872">
    <property type="term" value="F:metal ion binding"/>
    <property type="evidence" value="ECO:0007669"/>
    <property type="project" value="UniProtKB-KW"/>
</dbReference>
<dbReference type="InterPro" id="IPR013506">
    <property type="entry name" value="Topo_IIA_bsu_dom2"/>
</dbReference>
<dbReference type="GO" id="GO:0007059">
    <property type="term" value="P:chromosome segregation"/>
    <property type="evidence" value="ECO:0007669"/>
    <property type="project" value="UniProtKB-UniRule"/>
</dbReference>
<evidence type="ECO:0000256" key="2">
    <source>
        <dbReference type="ARBA" id="ARBA00001946"/>
    </source>
</evidence>
<dbReference type="PANTHER" id="PTHR45866">
    <property type="entry name" value="DNA GYRASE/TOPOISOMERASE SUBUNIT B"/>
    <property type="match status" value="1"/>
</dbReference>
<dbReference type="CDD" id="cd16928">
    <property type="entry name" value="HATPase_GyrB-like"/>
    <property type="match status" value="1"/>
</dbReference>
<dbReference type="Gene3D" id="3.40.50.670">
    <property type="match status" value="1"/>
</dbReference>
<dbReference type="Pfam" id="PF02518">
    <property type="entry name" value="HATPase_c"/>
    <property type="match status" value="1"/>
</dbReference>
<evidence type="ECO:0000256" key="10">
    <source>
        <dbReference type="HAMAP-Rule" id="MF_00938"/>
    </source>
</evidence>
<evidence type="ECO:0000256" key="3">
    <source>
        <dbReference type="ARBA" id="ARBA00022723"/>
    </source>
</evidence>
<dbReference type="PROSITE" id="PS00177">
    <property type="entry name" value="TOPOISOMERASE_II"/>
    <property type="match status" value="1"/>
</dbReference>
<dbReference type="PROSITE" id="PS50880">
    <property type="entry name" value="TOPRIM"/>
    <property type="match status" value="1"/>
</dbReference>
<comment type="similarity">
    <text evidence="10">Belongs to the type II topoisomerase family. ParE type 1 subfamily.</text>
</comment>
<dbReference type="FunFam" id="3.30.565.10:FF:000002">
    <property type="entry name" value="DNA gyrase subunit B"/>
    <property type="match status" value="1"/>
</dbReference>
<accession>A0A974RYA0</accession>
<dbReference type="SMART" id="SM00433">
    <property type="entry name" value="TOP2c"/>
    <property type="match status" value="1"/>
</dbReference>
<comment type="function">
    <text evidence="10">Topoisomerase IV is essential for chromosome segregation. It relaxes supercoiled DNA. Performs the decatenation events required during the replication of a circular DNA molecule.</text>
</comment>
<sequence length="631" mass="69939">MANTTYTAEAIEVLSGLDPVRKRPGMYTDTTRPNHLAQEVIDNSVDEALAGYAKNVRVILHTDQSLEVTDDGRGMPVDIHPEQGISGVELILTKLHAGGKFSNKNYQFSGGLHGVGISVVNALSHRVEVHVKRDGNEYRMAFENGYKASELEVIGTAAKRNTGTSVRFWPDASYFDSAKFSLSRLKHLLKAKAVLCPGLTITFDDLNTDEHIEWFYEDGLKSYLAEAMQGFECVPATPFMGQLAGTKEAVEWAVLWLPEGGETLQESYVNLIPTPLGGTHVNGLRQGLLDAMREFCEFRNLLPKNMKLAAEDIWERISFVLSMKMQDPQFSGQTKERLSSREAAAFVGGTVKDAFSLWLNSNPEIGQQLAEFVISNAGKRLRAGKKVERKKVTQGPALPGKLADCATQDTNRSELFLVEGDSAGGSAKQARDKDFQAILPLRGKILNTWEVDGNQVLGSQEVHDIAVAMGIDPDSDDLSQLRYNKICILADADSDGLHIATLLCALFVRHFKPLVEAGHVFVAMPPLYRIDIGKEVFYALDEGERDGILDRIAADKKRGKVQVTRFKGLGEMNPSQLRVTTMDPNTRRLVQLTLDHFEETREMMDMLLAKKRASDRKQWLEDKGNLAEVLA</sequence>
<dbReference type="SMART" id="SM00387">
    <property type="entry name" value="HATPase_c"/>
    <property type="match status" value="1"/>
</dbReference>
<evidence type="ECO:0000313" key="12">
    <source>
        <dbReference type="EMBL" id="QQP87078.1"/>
    </source>
</evidence>
<feature type="binding site" evidence="10">
    <location>
        <begin position="111"/>
        <end position="117"/>
    </location>
    <ligand>
        <name>ATP</name>
        <dbReference type="ChEBI" id="CHEBI:30616"/>
    </ligand>
</feature>
<dbReference type="KEGG" id="eaz:JHT90_07490"/>
<dbReference type="InterPro" id="IPR006171">
    <property type="entry name" value="TOPRIM_dom"/>
</dbReference>
<keyword evidence="9 10" id="KW-0413">Isomerase</keyword>
<evidence type="ECO:0000256" key="5">
    <source>
        <dbReference type="ARBA" id="ARBA00022840"/>
    </source>
</evidence>
<dbReference type="InterPro" id="IPR013760">
    <property type="entry name" value="Topo_IIA-like_dom_sf"/>
</dbReference>
<dbReference type="InterPro" id="IPR002288">
    <property type="entry name" value="DNA_gyrase_B_C"/>
</dbReference>
<dbReference type="RefSeq" id="WP_201095679.1">
    <property type="nucleotide sequence ID" value="NZ_CP067393.1"/>
</dbReference>
<dbReference type="SUPFAM" id="SSF56719">
    <property type="entry name" value="Type II DNA topoisomerase"/>
    <property type="match status" value="1"/>
</dbReference>
<organism evidence="12 13">
    <name type="scientific">Entomomonas asaccharolytica</name>
    <dbReference type="NCBI Taxonomy" id="2785331"/>
    <lineage>
        <taxon>Bacteria</taxon>
        <taxon>Pseudomonadati</taxon>
        <taxon>Pseudomonadota</taxon>
        <taxon>Gammaproteobacteria</taxon>
        <taxon>Pseudomonadales</taxon>
        <taxon>Pseudomonadaceae</taxon>
        <taxon>Entomomonas</taxon>
    </lineage>
</organism>
<feature type="binding site" evidence="10">
    <location>
        <position position="335"/>
    </location>
    <ligand>
        <name>ATP</name>
        <dbReference type="ChEBI" id="CHEBI:30616"/>
    </ligand>
</feature>
<evidence type="ECO:0000256" key="7">
    <source>
        <dbReference type="ARBA" id="ARBA00023029"/>
    </source>
</evidence>
<evidence type="ECO:0000256" key="1">
    <source>
        <dbReference type="ARBA" id="ARBA00000185"/>
    </source>
</evidence>
<dbReference type="Pfam" id="PF01751">
    <property type="entry name" value="Toprim"/>
    <property type="match status" value="1"/>
</dbReference>
<dbReference type="PRINTS" id="PR00418">
    <property type="entry name" value="TPI2FAMILY"/>
</dbReference>
<dbReference type="HAMAP" id="MF_00938">
    <property type="entry name" value="ParE_type1"/>
    <property type="match status" value="1"/>
</dbReference>
<dbReference type="Gene3D" id="3.30.565.10">
    <property type="entry name" value="Histidine kinase-like ATPase, C-terminal domain"/>
    <property type="match status" value="1"/>
</dbReference>
<comment type="cofactor">
    <cofactor evidence="2">
        <name>Mg(2+)</name>
        <dbReference type="ChEBI" id="CHEBI:18420"/>
    </cofactor>
</comment>
<feature type="site" description="Interaction with DNA" evidence="10">
    <location>
        <position position="498"/>
    </location>
</feature>
<dbReference type="InterPro" id="IPR005737">
    <property type="entry name" value="TopoIV_B_Gneg"/>
</dbReference>
<dbReference type="CDD" id="cd00822">
    <property type="entry name" value="TopoII_Trans_DNA_gyrase"/>
    <property type="match status" value="1"/>
</dbReference>
<feature type="binding site" evidence="10">
    <location>
        <position position="70"/>
    </location>
    <ligand>
        <name>ATP</name>
        <dbReference type="ChEBI" id="CHEBI:30616"/>
    </ligand>
</feature>
<keyword evidence="4 10" id="KW-0547">Nucleotide-binding</keyword>
<evidence type="ECO:0000256" key="9">
    <source>
        <dbReference type="ARBA" id="ARBA00023235"/>
    </source>
</evidence>
<dbReference type="InterPro" id="IPR001241">
    <property type="entry name" value="Topo_IIA"/>
</dbReference>
<comment type="subunit">
    <text evidence="10">Heterotetramer composed of ParC and ParE.</text>
</comment>
<proteinExistence type="inferred from homology"/>
<name>A0A974RYA0_9GAMM</name>
<dbReference type="Gene3D" id="3.30.230.10">
    <property type="match status" value="1"/>
</dbReference>
<evidence type="ECO:0000256" key="8">
    <source>
        <dbReference type="ARBA" id="ARBA00023125"/>
    </source>
</evidence>
<keyword evidence="8 10" id="KW-0238">DNA-binding</keyword>